<evidence type="ECO:0000259" key="1">
    <source>
        <dbReference type="PROSITE" id="PS51832"/>
    </source>
</evidence>
<dbReference type="RefSeq" id="WP_114841779.1">
    <property type="nucleotide sequence ID" value="NZ_CP031219.1"/>
</dbReference>
<dbReference type="InterPro" id="IPR001279">
    <property type="entry name" value="Metallo-B-lactamas"/>
</dbReference>
<dbReference type="SMART" id="SM00065">
    <property type="entry name" value="GAF"/>
    <property type="match status" value="1"/>
</dbReference>
<keyword evidence="3" id="KW-1185">Reference proteome</keyword>
<dbReference type="AlphaFoldDB" id="A0AAX2ADX0"/>
<evidence type="ECO:0000313" key="3">
    <source>
        <dbReference type="Proteomes" id="UP000290092"/>
    </source>
</evidence>
<reference evidence="2 3" key="1">
    <citation type="submission" date="2017-09" db="EMBL/GenBank/DDBJ databases">
        <title>Genomics of the genus Arcobacter.</title>
        <authorList>
            <person name="Perez-Cataluna A."/>
            <person name="Figueras M.J."/>
            <person name="Salas-Masso N."/>
        </authorList>
    </citation>
    <scope>NUCLEOTIDE SEQUENCE [LARGE SCALE GENOMIC DNA]</scope>
    <source>
        <strain evidence="2 3">CECT 7386</strain>
    </source>
</reference>
<dbReference type="SUPFAM" id="SSF55781">
    <property type="entry name" value="GAF domain-like"/>
    <property type="match status" value="1"/>
</dbReference>
<dbReference type="InterPro" id="IPR003018">
    <property type="entry name" value="GAF"/>
</dbReference>
<organism evidence="2 3">
    <name type="scientific">Malaciobacter mytili LMG 24559</name>
    <dbReference type="NCBI Taxonomy" id="1032238"/>
    <lineage>
        <taxon>Bacteria</taxon>
        <taxon>Pseudomonadati</taxon>
        <taxon>Campylobacterota</taxon>
        <taxon>Epsilonproteobacteria</taxon>
        <taxon>Campylobacterales</taxon>
        <taxon>Arcobacteraceae</taxon>
        <taxon>Malaciobacter</taxon>
    </lineage>
</organism>
<dbReference type="PANTHER" id="PTHR43155">
    <property type="entry name" value="CYCLIC DI-GMP PHOSPHODIESTERASE PA4108-RELATED"/>
    <property type="match status" value="1"/>
</dbReference>
<evidence type="ECO:0000313" key="2">
    <source>
        <dbReference type="EMBL" id="RXK14864.1"/>
    </source>
</evidence>
<dbReference type="SMART" id="SM00471">
    <property type="entry name" value="HDc"/>
    <property type="match status" value="1"/>
</dbReference>
<dbReference type="SMART" id="SM00849">
    <property type="entry name" value="Lactamase_B"/>
    <property type="match status" value="1"/>
</dbReference>
<dbReference type="InterPro" id="IPR036866">
    <property type="entry name" value="RibonucZ/Hydroxyglut_hydro"/>
</dbReference>
<dbReference type="CDD" id="cd00077">
    <property type="entry name" value="HDc"/>
    <property type="match status" value="2"/>
</dbReference>
<dbReference type="GO" id="GO:0004115">
    <property type="term" value="F:3',5'-cyclic-AMP phosphodiesterase activity"/>
    <property type="evidence" value="ECO:0007669"/>
    <property type="project" value="InterPro"/>
</dbReference>
<dbReference type="InterPro" id="IPR003607">
    <property type="entry name" value="HD/PDEase_dom"/>
</dbReference>
<dbReference type="InterPro" id="IPR000396">
    <property type="entry name" value="Pdiesterase2"/>
</dbReference>
<dbReference type="Gene3D" id="3.60.15.10">
    <property type="entry name" value="Ribonuclease Z/Hydroxyacylglutathione hydrolase-like"/>
    <property type="match status" value="1"/>
</dbReference>
<dbReference type="KEGG" id="amyt:AMYT_1341"/>
<dbReference type="Proteomes" id="UP000290092">
    <property type="component" value="Unassembled WGS sequence"/>
</dbReference>
<proteinExistence type="predicted"/>
<dbReference type="Gene3D" id="1.10.3210.10">
    <property type="entry name" value="Hypothetical protein af1432"/>
    <property type="match status" value="2"/>
</dbReference>
<sequence>MLQNKIKILGAFGGKGVDMNNTCIQVTPNIVIDAGNILKGIGEKASQIDHIFLTHSHLDHIVDIPFLIDAYFEKREKPITVYALKETIEHLNKYIFNWNIWPDFCEIELIGQNNSAIKFVELKSNDEIEFEDCKIKAIKTNHTTSSCGYVVTKNNNSLLFTSDTYKCNTIWDELNNNKNIKTLIIDVSFPSRLATLAKDSKHLTPNDLKEELKKLKRDDITIFINHLKPSYTKEIKDEILKLNILNGGNILADGDIIDLKKSTIQASLIHENEIKGHLSQLIEIGNLLTNEKDLNILMEKILLAAKNLSKADGGTLYLVNEKELFFTVVQTDSLNIKMGGTQEKITWPTLPLYKKDNSANRQMVAVLCALENKLINIEDVYYAKGFDFSGTKKFDEKTGYRTKSMLVVPLTNYENEVIGVLQLLNKHDSKGRVISFTKEDEKLIKSMSSQAAVSIENTRLIKSLEDLLNSFIKSIANAMGEKSYHTGGHIKKVAYIASLFAEEINKDTTTYKDINYTINQLKEIETAAWLHDIGKITTPEHIIDKSTKLETIYDRVEVIKTKIEVAKRDLEIELLKQKLANNSQIIIFEEKIKKEILKLQEDLNFICKINYGVYMTEEMKQRVVQISKRQITINNQKINLLSDDEVYNLNIQRGTLTQEEREIINNHVVVTYDMLNTLPFPKKLKKVPLIAGSHHKKVGGGGYGAKEIMDLPMSLEDKMLAIADVFEALTSNDRPYKKGNTLSKSMAILADMVKDKSLDKELMQFFVEKKLYLKFANEFLSEEQIDEFDIDFSKL</sequence>
<dbReference type="Pfam" id="PF13487">
    <property type="entry name" value="HD_5"/>
    <property type="match status" value="1"/>
</dbReference>
<dbReference type="Gene3D" id="3.30.450.40">
    <property type="match status" value="1"/>
</dbReference>
<name>A0AAX2ADX0_9BACT</name>
<dbReference type="SUPFAM" id="SSF56281">
    <property type="entry name" value="Metallo-hydrolase/oxidoreductase"/>
    <property type="match status" value="1"/>
</dbReference>
<dbReference type="Pfam" id="PF01590">
    <property type="entry name" value="GAF"/>
    <property type="match status" value="1"/>
</dbReference>
<dbReference type="SUPFAM" id="SSF109604">
    <property type="entry name" value="HD-domain/PDEase-like"/>
    <property type="match status" value="2"/>
</dbReference>
<dbReference type="PROSITE" id="PS51832">
    <property type="entry name" value="HD_GYP"/>
    <property type="match status" value="1"/>
</dbReference>
<dbReference type="InterPro" id="IPR037522">
    <property type="entry name" value="HD_GYP_dom"/>
</dbReference>
<gene>
    <name evidence="2" type="ORF">CP985_11510</name>
</gene>
<dbReference type="PANTHER" id="PTHR43155:SF2">
    <property type="entry name" value="CYCLIC DI-GMP PHOSPHODIESTERASE PA4108"/>
    <property type="match status" value="1"/>
</dbReference>
<dbReference type="InterPro" id="IPR029016">
    <property type="entry name" value="GAF-like_dom_sf"/>
</dbReference>
<dbReference type="Pfam" id="PF01966">
    <property type="entry name" value="HD"/>
    <property type="match status" value="1"/>
</dbReference>
<dbReference type="PRINTS" id="PR00388">
    <property type="entry name" value="PDIESTERASE2"/>
</dbReference>
<feature type="domain" description="HD-GYP" evidence="1">
    <location>
        <begin position="580"/>
        <end position="781"/>
    </location>
</feature>
<protein>
    <submittedName>
        <fullName evidence="2">Phosphohydrolase</fullName>
    </submittedName>
</protein>
<accession>A0AAX2ADX0</accession>
<dbReference type="EMBL" id="NXID01000049">
    <property type="protein sequence ID" value="RXK14864.1"/>
    <property type="molecule type" value="Genomic_DNA"/>
</dbReference>
<dbReference type="InterPro" id="IPR006674">
    <property type="entry name" value="HD_domain"/>
</dbReference>
<dbReference type="GO" id="GO:0006198">
    <property type="term" value="P:cAMP catabolic process"/>
    <property type="evidence" value="ECO:0007669"/>
    <property type="project" value="InterPro"/>
</dbReference>
<dbReference type="CDD" id="cd07735">
    <property type="entry name" value="class_II_PDE_MBL-fold"/>
    <property type="match status" value="1"/>
</dbReference>
<dbReference type="Pfam" id="PF12706">
    <property type="entry name" value="Lactamase_B_2"/>
    <property type="match status" value="1"/>
</dbReference>
<comment type="caution">
    <text evidence="2">The sequence shown here is derived from an EMBL/GenBank/DDBJ whole genome shotgun (WGS) entry which is preliminary data.</text>
</comment>